<dbReference type="AlphaFoldDB" id="A0A1H7IMP1"/>
<keyword evidence="3" id="KW-1185">Reference proteome</keyword>
<evidence type="ECO:0000256" key="1">
    <source>
        <dbReference type="SAM" id="MobiDB-lite"/>
    </source>
</evidence>
<organism evidence="2 3">
    <name type="scientific">Nonomuraea pusilla</name>
    <dbReference type="NCBI Taxonomy" id="46177"/>
    <lineage>
        <taxon>Bacteria</taxon>
        <taxon>Bacillati</taxon>
        <taxon>Actinomycetota</taxon>
        <taxon>Actinomycetes</taxon>
        <taxon>Streptosporangiales</taxon>
        <taxon>Streptosporangiaceae</taxon>
        <taxon>Nonomuraea</taxon>
    </lineage>
</organism>
<accession>A0A1H7IMP1</accession>
<sequence length="176" mass="19435">MATDVRNPWWRGPFFPGDRRRRAEAALRPAEETGQEADGAAQESRAGHHATTEALVKDMAAALEQVVHEQTGRVLAAVEGLRQPSPPVEDAHLGRLYRLYLCSGRRGGVQAFIEWMLESEEHRQYASPAVEAVLQGEEVRQRRPRPPQPLSPEVKATYEALAAPDRPARGGTDLVA</sequence>
<protein>
    <submittedName>
        <fullName evidence="2">Uncharacterized protein</fullName>
    </submittedName>
</protein>
<reference evidence="2 3" key="1">
    <citation type="submission" date="2016-10" db="EMBL/GenBank/DDBJ databases">
        <authorList>
            <person name="de Groot N.N."/>
        </authorList>
    </citation>
    <scope>NUCLEOTIDE SEQUENCE [LARGE SCALE GENOMIC DNA]</scope>
    <source>
        <strain evidence="2 3">DSM 43357</strain>
    </source>
</reference>
<evidence type="ECO:0000313" key="2">
    <source>
        <dbReference type="EMBL" id="SEK62015.1"/>
    </source>
</evidence>
<feature type="region of interest" description="Disordered" evidence="1">
    <location>
        <begin position="136"/>
        <end position="176"/>
    </location>
</feature>
<name>A0A1H7IMP1_9ACTN</name>
<dbReference type="STRING" id="46177.SAMN05660976_00811"/>
<dbReference type="OrthoDB" id="10013307at2"/>
<proteinExistence type="predicted"/>
<dbReference type="Proteomes" id="UP000198953">
    <property type="component" value="Unassembled WGS sequence"/>
</dbReference>
<dbReference type="EMBL" id="FOBF01000002">
    <property type="protein sequence ID" value="SEK62015.1"/>
    <property type="molecule type" value="Genomic_DNA"/>
</dbReference>
<feature type="region of interest" description="Disordered" evidence="1">
    <location>
        <begin position="23"/>
        <end position="49"/>
    </location>
</feature>
<evidence type="ECO:0000313" key="3">
    <source>
        <dbReference type="Proteomes" id="UP000198953"/>
    </source>
</evidence>
<dbReference type="RefSeq" id="WP_055501677.1">
    <property type="nucleotide sequence ID" value="NZ_BBZG01000001.1"/>
</dbReference>
<gene>
    <name evidence="2" type="ORF">SAMN05660976_00811</name>
</gene>